<keyword evidence="6" id="KW-0675">Receptor</keyword>
<feature type="region of interest" description="Disordered" evidence="4">
    <location>
        <begin position="1226"/>
        <end position="1392"/>
    </location>
</feature>
<feature type="compositionally biased region" description="Polar residues" evidence="4">
    <location>
        <begin position="1739"/>
        <end position="1774"/>
    </location>
</feature>
<organism evidence="6 7">
    <name type="scientific">Plakobranchus ocellatus</name>
    <dbReference type="NCBI Taxonomy" id="259542"/>
    <lineage>
        <taxon>Eukaryota</taxon>
        <taxon>Metazoa</taxon>
        <taxon>Spiralia</taxon>
        <taxon>Lophotrochozoa</taxon>
        <taxon>Mollusca</taxon>
        <taxon>Gastropoda</taxon>
        <taxon>Heterobranchia</taxon>
        <taxon>Euthyneura</taxon>
        <taxon>Panpulmonata</taxon>
        <taxon>Sacoglossa</taxon>
        <taxon>Placobranchoidea</taxon>
        <taxon>Plakobranchidae</taxon>
        <taxon>Plakobranchus</taxon>
    </lineage>
</organism>
<feature type="region of interest" description="Disordered" evidence="4">
    <location>
        <begin position="1046"/>
        <end position="1091"/>
    </location>
</feature>
<feature type="compositionally biased region" description="Low complexity" evidence="4">
    <location>
        <begin position="1365"/>
        <end position="1376"/>
    </location>
</feature>
<feature type="compositionally biased region" description="Polar residues" evidence="4">
    <location>
        <begin position="534"/>
        <end position="545"/>
    </location>
</feature>
<feature type="compositionally biased region" description="Basic and acidic residues" evidence="4">
    <location>
        <begin position="219"/>
        <end position="228"/>
    </location>
</feature>
<feature type="domain" description="IRS-type PTB" evidence="5">
    <location>
        <begin position="116"/>
        <end position="216"/>
    </location>
</feature>
<sequence length="1861" mass="196044">MENRYRSFSITYFLLDILIVIRAKRETIPLDRNYVCLRARVGIGDSNGLRTRSLRLAVQYLEPASPSLFIRSTRPAPPHPARAPIITSLTVERFRRTLPLALAEVTLVSRARRRLCEHVWQVTLQPRGLGKGSKGIYRLCLNDNTVCLVRLSSLVPQFSIPLVTIRSVAFSECVFRMDVGKYAPTGEGEFSLSVDDSSTAKDMHNTILHYMNSVKNPSSHKDSHRRSSECQVSPGHRRPASIVQRPASYYPPPGQTWTSLDPASPTSLGYPMEFNTGSHRTRSDTGDSHKSRASSHFDDHGQDFGLVYNGGDMTESKEQISVVPADMSPPSSPTRLDDEVVAYVEMDMGKQRPSSSSLASGVSTPPSAIPTPLTSSLHSHKGELPAPSEAYIPMVPHHGQTPQLSSVSSAHMPTAPIPIHSHSYSDPHHSTPLPTVREGGSNEGYVPMDSSSPASSLGSVVRPGPAKCMLSDDSTGMHPRTYSLGSKPPGKKFSSYVEMGPGGAAGKGPNDMPRATSVPHIILKGGARRDRDSPTTSASPLSMSLKSDDSVDSFMEYMPMRPRTASDSFNYNRPRTASFGNKASSGTGGSCRPRSSSHGQGTRPFLGGRLGKEIIKQEPVPSLLLRGDHHRVSSQTSSPHGSFDSLRVSNESLRRLSLSEAKPGNLSRQQSGSNASDYSDARGTPSPKALRADADGYVNMQPGSAGGGAAAVSGLGLSSSSSSTHRLRTDSASSSGRRSDSGKASSSDRLHHQNKSDYAEMAPLKSSGSIGSATAAKGEAYISMDFRTRHSFSSDTRPNMQHITSSHTRQQTPSITAEGAYINMDMSAGRGQVDQGRSVSMENVESYVMYDPAQPKVSSSNNSSGLASDGKPRTGSLGSKDKKGVSGAGIPRPGASRKPSSNSTSSIGGSSIGLQHGGHSAAVSTRTGGSSDSLRSKSNSSSRQSSMEKFGSLGKDFRKKSASMGSRPVSKSGSASGSKSLSFSSRGDGGTLHPREQYQQQQPQQQLVVHSGNLIPVRKTQQEMQEETADEYIEFAPTVTLQEHVHHPHGHGATTTHLSSPRSMPPSSTSGSFNVSRSPTSVPSLPISDENDSGYTMYNPALPPELLALSPSSGGMARMAHFMAGPSLHPLPQASYIQGQQPSTSRHHQQLSLGHFPSSSAQPKSLAVPTSFQPSAKDDSEYVGYEPGMAPTSHNSDLPASSITSAQAKVARPVVEAKADSEYVGYEPGDIPATQSAEQLQATSPGLPKSDDVSEYVGYNPSTPSSISSSLIPSKPLSPESAVSYIQGGPASKVNPIPGQPRVGPITSATSTSTMPSSSPTSPRPKPGQQSPSSLPSHSPTSPAVAVPQDDSEYIGYNPAVPDTASANSASKVSAARKPSSTCDSSNVKENVMPTPARAVSYIQGTSVQNDVASPLKVDVGSGERNTRASSTPPLSSNDNTPAIKRNSKNNSSQHKQKTDKQDRLKQQALSTDYSEPQHQKLTANFHRAMSSPSGSTSDFPSPSSQGAGLLDCPSPSSSGPSPTGSSRQKHSSDSSNSSQKSKRGVSSSSDSLRGDKISASNKSDSNSSLNSSTSSLKGSSKRRAPSDSSSPGGWGREDRAPGASMERSPLSPVFSTSSRGDRREFFGGEVCSLSSEQLEAKIVPVESRIRHSLGDMTTMVGEIGAASKEASSQQVQGLVRPGSTPCMHQLDASSGGAGSSDNSGGLQSAGSAHKSSGDNSDGSSSGSNANSRSRHSLSDLNMYQQQQQPTFTPGTAGSVAQSGSETAGTGVSAQMQQQQQPKPLNYVKLDLSASQECHAGGNNSSGGDNGKANRSKSRNSSDADEKQPAVSYAEIDFVKSQNLTKALAMAGGSGDQPSKS</sequence>
<feature type="compositionally biased region" description="Low complexity" evidence="4">
    <location>
        <begin position="710"/>
        <end position="723"/>
    </location>
</feature>
<feature type="region of interest" description="Disordered" evidence="4">
    <location>
        <begin position="1131"/>
        <end position="1210"/>
    </location>
</feature>
<feature type="region of interest" description="Disordered" evidence="4">
    <location>
        <begin position="275"/>
        <end position="302"/>
    </location>
</feature>
<feature type="compositionally biased region" description="Polar residues" evidence="4">
    <location>
        <begin position="1379"/>
        <end position="1389"/>
    </location>
</feature>
<evidence type="ECO:0000256" key="3">
    <source>
        <dbReference type="ARBA" id="ARBA00022782"/>
    </source>
</evidence>
<dbReference type="InterPro" id="IPR039011">
    <property type="entry name" value="IRS"/>
</dbReference>
<feature type="region of interest" description="Disordered" evidence="4">
    <location>
        <begin position="349"/>
        <end position="382"/>
    </location>
</feature>
<dbReference type="InterPro" id="IPR002404">
    <property type="entry name" value="IRS_PTB"/>
</dbReference>
<feature type="compositionally biased region" description="Low complexity" evidence="4">
    <location>
        <begin position="1718"/>
        <end position="1732"/>
    </location>
</feature>
<feature type="region of interest" description="Disordered" evidence="4">
    <location>
        <begin position="1405"/>
        <end position="1623"/>
    </location>
</feature>
<protein>
    <submittedName>
        <fullName evidence="6">Insulin receptor substrate 1</fullName>
    </submittedName>
</protein>
<feature type="region of interest" description="Disordered" evidence="4">
    <location>
        <begin position="563"/>
        <end position="611"/>
    </location>
</feature>
<feature type="compositionally biased region" description="Low complexity" evidence="4">
    <location>
        <begin position="1692"/>
        <end position="1706"/>
    </location>
</feature>
<feature type="compositionally biased region" description="Polar residues" evidence="4">
    <location>
        <begin position="565"/>
        <end position="585"/>
    </location>
</feature>
<feature type="compositionally biased region" description="Low complexity" evidence="4">
    <location>
        <begin position="1514"/>
        <end position="1527"/>
    </location>
</feature>
<feature type="region of interest" description="Disordered" evidence="4">
    <location>
        <begin position="470"/>
        <end position="489"/>
    </location>
</feature>
<dbReference type="SMART" id="SM00310">
    <property type="entry name" value="PTBI"/>
    <property type="match status" value="1"/>
</dbReference>
<dbReference type="SMART" id="SM01244">
    <property type="entry name" value="IRS"/>
    <property type="match status" value="1"/>
</dbReference>
<feature type="compositionally biased region" description="Low complexity" evidence="4">
    <location>
        <begin position="900"/>
        <end position="920"/>
    </location>
</feature>
<feature type="compositionally biased region" description="Polar residues" evidence="4">
    <location>
        <begin position="1192"/>
        <end position="1207"/>
    </location>
</feature>
<dbReference type="GO" id="GO:0005158">
    <property type="term" value="F:insulin receptor binding"/>
    <property type="evidence" value="ECO:0007669"/>
    <property type="project" value="InterPro"/>
</dbReference>
<feature type="compositionally biased region" description="Low complexity" evidence="4">
    <location>
        <begin position="1534"/>
        <end position="1579"/>
    </location>
</feature>
<evidence type="ECO:0000259" key="5">
    <source>
        <dbReference type="SMART" id="SM00310"/>
    </source>
</evidence>
<dbReference type="GO" id="GO:0043548">
    <property type="term" value="F:phosphatidylinositol 3-kinase binding"/>
    <property type="evidence" value="ECO:0007669"/>
    <property type="project" value="TreeGrafter"/>
</dbReference>
<keyword evidence="7" id="KW-1185">Reference proteome</keyword>
<dbReference type="SUPFAM" id="SSF50729">
    <property type="entry name" value="PH domain-like"/>
    <property type="match status" value="1"/>
</dbReference>
<dbReference type="Gene3D" id="2.30.29.30">
    <property type="entry name" value="Pleckstrin-homology domain (PH domain)/Phosphotyrosine-binding domain (PTB)"/>
    <property type="match status" value="1"/>
</dbReference>
<feature type="compositionally biased region" description="Low complexity" evidence="4">
    <location>
        <begin position="1491"/>
        <end position="1505"/>
    </location>
</feature>
<feature type="compositionally biased region" description="Polar residues" evidence="4">
    <location>
        <begin position="1135"/>
        <end position="1144"/>
    </location>
</feature>
<evidence type="ECO:0000313" key="6">
    <source>
        <dbReference type="EMBL" id="GFO04455.1"/>
    </source>
</evidence>
<dbReference type="EMBL" id="BLXT01003739">
    <property type="protein sequence ID" value="GFO04455.1"/>
    <property type="molecule type" value="Genomic_DNA"/>
</dbReference>
<name>A0AAV4ACC2_9GAST</name>
<feature type="compositionally biased region" description="Low complexity" evidence="4">
    <location>
        <begin position="930"/>
        <end position="945"/>
    </location>
</feature>
<dbReference type="Proteomes" id="UP000735302">
    <property type="component" value="Unassembled WGS sequence"/>
</dbReference>
<dbReference type="PANTHER" id="PTHR10614:SF13">
    <property type="entry name" value="INSULIN RECEPTOR SUBSTRATE 1"/>
    <property type="match status" value="1"/>
</dbReference>
<feature type="compositionally biased region" description="Polar residues" evidence="4">
    <location>
        <begin position="352"/>
        <end position="377"/>
    </location>
</feature>
<feature type="region of interest" description="Disordered" evidence="4">
    <location>
        <begin position="523"/>
        <end position="547"/>
    </location>
</feature>
<feature type="region of interest" description="Disordered" evidence="4">
    <location>
        <begin position="658"/>
        <end position="691"/>
    </location>
</feature>
<dbReference type="GO" id="GO:0008286">
    <property type="term" value="P:insulin receptor signaling pathway"/>
    <property type="evidence" value="ECO:0007669"/>
    <property type="project" value="InterPro"/>
</dbReference>
<keyword evidence="1" id="KW-0597">Phosphoprotein</keyword>
<accession>A0AAV4ACC2</accession>
<feature type="compositionally biased region" description="Polar residues" evidence="4">
    <location>
        <begin position="1073"/>
        <end position="1083"/>
    </location>
</feature>
<feature type="compositionally biased region" description="Polar residues" evidence="4">
    <location>
        <begin position="1468"/>
        <end position="1483"/>
    </location>
</feature>
<feature type="compositionally biased region" description="Basic and acidic residues" evidence="4">
    <location>
        <begin position="737"/>
        <end position="758"/>
    </location>
</feature>
<evidence type="ECO:0000256" key="2">
    <source>
        <dbReference type="ARBA" id="ARBA00022737"/>
    </source>
</evidence>
<feature type="compositionally biased region" description="Low complexity" evidence="4">
    <location>
        <begin position="1305"/>
        <end position="1343"/>
    </location>
</feature>
<feature type="region of interest" description="Disordered" evidence="4">
    <location>
        <begin position="1665"/>
        <end position="1832"/>
    </location>
</feature>
<comment type="caution">
    <text evidence="6">The sequence shown here is derived from an EMBL/GenBank/DDBJ whole genome shotgun (WGS) entry which is preliminary data.</text>
</comment>
<feature type="compositionally biased region" description="Polar residues" evidence="4">
    <location>
        <begin position="1157"/>
        <end position="1174"/>
    </location>
</feature>
<evidence type="ECO:0000256" key="4">
    <source>
        <dbReference type="SAM" id="MobiDB-lite"/>
    </source>
</evidence>
<feature type="region of interest" description="Disordered" evidence="4">
    <location>
        <begin position="214"/>
        <end position="253"/>
    </location>
</feature>
<feature type="compositionally biased region" description="Polar residues" evidence="4">
    <location>
        <begin position="1233"/>
        <end position="1244"/>
    </location>
</feature>
<feature type="compositionally biased region" description="Polar residues" evidence="4">
    <location>
        <begin position="666"/>
        <end position="677"/>
    </location>
</feature>
<keyword evidence="3" id="KW-0221">Differentiation</keyword>
<dbReference type="GO" id="GO:0005829">
    <property type="term" value="C:cytosol"/>
    <property type="evidence" value="ECO:0007669"/>
    <property type="project" value="TreeGrafter"/>
</dbReference>
<dbReference type="GO" id="GO:0005886">
    <property type="term" value="C:plasma membrane"/>
    <property type="evidence" value="ECO:0007669"/>
    <property type="project" value="TreeGrafter"/>
</dbReference>
<gene>
    <name evidence="6" type="ORF">PoB_003096000</name>
</gene>
<feature type="compositionally biased region" description="Basic and acidic residues" evidence="4">
    <location>
        <begin position="1457"/>
        <end position="1466"/>
    </location>
</feature>
<dbReference type="GO" id="GO:0030154">
    <property type="term" value="P:cell differentiation"/>
    <property type="evidence" value="ECO:0007669"/>
    <property type="project" value="UniProtKB-KW"/>
</dbReference>
<dbReference type="InterPro" id="IPR011993">
    <property type="entry name" value="PH-like_dom_sf"/>
</dbReference>
<proteinExistence type="predicted"/>
<dbReference type="PANTHER" id="PTHR10614">
    <property type="entry name" value="INSULIN RECEPTOR SUBSTRATE"/>
    <property type="match status" value="1"/>
</dbReference>
<feature type="compositionally biased region" description="Low complexity" evidence="4">
    <location>
        <begin position="1051"/>
        <end position="1072"/>
    </location>
</feature>
<feature type="compositionally biased region" description="Basic and acidic residues" evidence="4">
    <location>
        <begin position="281"/>
        <end position="302"/>
    </location>
</feature>
<feature type="compositionally biased region" description="Low complexity" evidence="4">
    <location>
        <begin position="965"/>
        <end position="986"/>
    </location>
</feature>
<feature type="region of interest" description="Disordered" evidence="4">
    <location>
        <begin position="706"/>
        <end position="771"/>
    </location>
</feature>
<reference evidence="6 7" key="1">
    <citation type="journal article" date="2021" name="Elife">
        <title>Chloroplast acquisition without the gene transfer in kleptoplastic sea slugs, Plakobranchus ocellatus.</title>
        <authorList>
            <person name="Maeda T."/>
            <person name="Takahashi S."/>
            <person name="Yoshida T."/>
            <person name="Shimamura S."/>
            <person name="Takaki Y."/>
            <person name="Nagai Y."/>
            <person name="Toyoda A."/>
            <person name="Suzuki Y."/>
            <person name="Arimoto A."/>
            <person name="Ishii H."/>
            <person name="Satoh N."/>
            <person name="Nishiyama T."/>
            <person name="Hasebe M."/>
            <person name="Maruyama T."/>
            <person name="Minagawa J."/>
            <person name="Obokata J."/>
            <person name="Shigenobu S."/>
        </authorList>
    </citation>
    <scope>NUCLEOTIDE SEQUENCE [LARGE SCALE GENOMIC DNA]</scope>
</reference>
<evidence type="ECO:0000256" key="1">
    <source>
        <dbReference type="ARBA" id="ARBA00022553"/>
    </source>
</evidence>
<dbReference type="Pfam" id="PF02174">
    <property type="entry name" value="IRS"/>
    <property type="match status" value="1"/>
</dbReference>
<keyword evidence="2" id="KW-0677">Repeat</keyword>
<feature type="region of interest" description="Disordered" evidence="4">
    <location>
        <begin position="792"/>
        <end position="814"/>
    </location>
</feature>
<feature type="compositionally biased region" description="Low complexity" evidence="4">
    <location>
        <begin position="1261"/>
        <end position="1281"/>
    </location>
</feature>
<feature type="compositionally biased region" description="Polar residues" evidence="4">
    <location>
        <begin position="1428"/>
        <end position="1441"/>
    </location>
</feature>
<evidence type="ECO:0000313" key="7">
    <source>
        <dbReference type="Proteomes" id="UP000735302"/>
    </source>
</evidence>
<feature type="compositionally biased region" description="Low complexity" evidence="4">
    <location>
        <begin position="997"/>
        <end position="1006"/>
    </location>
</feature>
<feature type="region of interest" description="Disordered" evidence="4">
    <location>
        <begin position="853"/>
        <end position="1006"/>
    </location>
</feature>